<feature type="compositionally biased region" description="Polar residues" evidence="1">
    <location>
        <begin position="211"/>
        <end position="220"/>
    </location>
</feature>
<dbReference type="PANTHER" id="PTHR33223:SF11">
    <property type="entry name" value="ELEMENT PROTEIN, PUTATIVE-RELATED"/>
    <property type="match status" value="1"/>
</dbReference>
<dbReference type="Proteomes" id="UP001374535">
    <property type="component" value="Chromosome 1"/>
</dbReference>
<evidence type="ECO:0000313" key="4">
    <source>
        <dbReference type="Proteomes" id="UP001374535"/>
    </source>
</evidence>
<protein>
    <recommendedName>
        <fullName evidence="2">Retrotransposon gag domain-containing protein</fullName>
    </recommendedName>
</protein>
<sequence>MQLRFLNRFFPASRVSYFRRQICTIEQGQNESLADFWYRFNQLCLMCPNHQLQESLLLTYFYEGLVRRERMLVDVAAGGSLMNKTPAEAMQLLSNMAECSYQGSLYNKVDVHVPVIGAKSKDLRELTQVMSQLVEKVMLLNQEPVEDKMTTSGVLDWSENSLDATCDSTANDWKGNWSTVSWQEPQQTSWENKHVAGCIEDDKKSRVTVETTPTKENGTTKYIPPHLRGKSKLGKMQPAQQKEVQLNRTTSTNAVMLRSGKELHASIEKEKNVEDEQQPEITGKPPFPVKSAPTAKKLELMLIY</sequence>
<evidence type="ECO:0000259" key="2">
    <source>
        <dbReference type="Pfam" id="PF03732"/>
    </source>
</evidence>
<reference evidence="3 4" key="1">
    <citation type="journal article" date="2023" name="Life. Sci Alliance">
        <title>Evolutionary insights into 3D genome organization and epigenetic landscape of Vigna mungo.</title>
        <authorList>
            <person name="Junaid A."/>
            <person name="Singh B."/>
            <person name="Bhatia S."/>
        </authorList>
    </citation>
    <scope>NUCLEOTIDE SEQUENCE [LARGE SCALE GENOMIC DNA]</scope>
    <source>
        <strain evidence="3">Urdbean</strain>
    </source>
</reference>
<evidence type="ECO:0000313" key="3">
    <source>
        <dbReference type="EMBL" id="WVZ25414.1"/>
    </source>
</evidence>
<dbReference type="PANTHER" id="PTHR33223">
    <property type="entry name" value="CCHC-TYPE DOMAIN-CONTAINING PROTEIN"/>
    <property type="match status" value="1"/>
</dbReference>
<accession>A0AAQ3SEV1</accession>
<feature type="compositionally biased region" description="Basic and acidic residues" evidence="1">
    <location>
        <begin position="265"/>
        <end position="274"/>
    </location>
</feature>
<dbReference type="EMBL" id="CP144700">
    <property type="protein sequence ID" value="WVZ25414.1"/>
    <property type="molecule type" value="Genomic_DNA"/>
</dbReference>
<dbReference type="Pfam" id="PF03732">
    <property type="entry name" value="Retrotrans_gag"/>
    <property type="match status" value="1"/>
</dbReference>
<feature type="region of interest" description="Disordered" evidence="1">
    <location>
        <begin position="211"/>
        <end position="245"/>
    </location>
</feature>
<dbReference type="InterPro" id="IPR005162">
    <property type="entry name" value="Retrotrans_gag_dom"/>
</dbReference>
<dbReference type="AlphaFoldDB" id="A0AAQ3SEV1"/>
<feature type="domain" description="Retrotransposon gag" evidence="2">
    <location>
        <begin position="3"/>
        <end position="65"/>
    </location>
</feature>
<feature type="region of interest" description="Disordered" evidence="1">
    <location>
        <begin position="265"/>
        <end position="291"/>
    </location>
</feature>
<keyword evidence="4" id="KW-1185">Reference proteome</keyword>
<evidence type="ECO:0000256" key="1">
    <source>
        <dbReference type="SAM" id="MobiDB-lite"/>
    </source>
</evidence>
<organism evidence="3 4">
    <name type="scientific">Vigna mungo</name>
    <name type="common">Black gram</name>
    <name type="synonym">Phaseolus mungo</name>
    <dbReference type="NCBI Taxonomy" id="3915"/>
    <lineage>
        <taxon>Eukaryota</taxon>
        <taxon>Viridiplantae</taxon>
        <taxon>Streptophyta</taxon>
        <taxon>Embryophyta</taxon>
        <taxon>Tracheophyta</taxon>
        <taxon>Spermatophyta</taxon>
        <taxon>Magnoliopsida</taxon>
        <taxon>eudicotyledons</taxon>
        <taxon>Gunneridae</taxon>
        <taxon>Pentapetalae</taxon>
        <taxon>rosids</taxon>
        <taxon>fabids</taxon>
        <taxon>Fabales</taxon>
        <taxon>Fabaceae</taxon>
        <taxon>Papilionoideae</taxon>
        <taxon>50 kb inversion clade</taxon>
        <taxon>NPAAA clade</taxon>
        <taxon>indigoferoid/millettioid clade</taxon>
        <taxon>Phaseoleae</taxon>
        <taxon>Vigna</taxon>
    </lineage>
</organism>
<name>A0AAQ3SEV1_VIGMU</name>
<gene>
    <name evidence="3" type="ORF">V8G54_003958</name>
</gene>
<proteinExistence type="predicted"/>